<name>A0A1B7P7S7_9EURO</name>
<dbReference type="Gene3D" id="3.20.20.70">
    <property type="entry name" value="Aldolase class I"/>
    <property type="match status" value="1"/>
</dbReference>
<protein>
    <submittedName>
        <fullName evidence="1">Uncharacterized protein</fullName>
    </submittedName>
</protein>
<dbReference type="AlphaFoldDB" id="A0A1B7P7S7"/>
<dbReference type="EMBL" id="LGUA01000031">
    <property type="protein sequence ID" value="OAX85048.1"/>
    <property type="molecule type" value="Genomic_DNA"/>
</dbReference>
<dbReference type="Proteomes" id="UP000091918">
    <property type="component" value="Unassembled WGS sequence"/>
</dbReference>
<comment type="caution">
    <text evidence="1">The sequence shown here is derived from an EMBL/GenBank/DDBJ whole genome shotgun (WGS) entry which is preliminary data.</text>
</comment>
<dbReference type="OrthoDB" id="276546at2759"/>
<evidence type="ECO:0000313" key="1">
    <source>
        <dbReference type="EMBL" id="OAX85048.1"/>
    </source>
</evidence>
<accession>A0A1B7P7S7</accession>
<sequence>MCLAGIYNDVQIKAWNAWKEGHGCRPCQRLFYLLSIVDVESRSKRTSLAEEGYLVAPAPSEGRTGIFAPSGVLGSTVHNHLKTLIRAQIFSLMHSETLGQSFLLEGFQLSLLKETIEDHRGQRIAIAFGRYFTSNPDLPFRVLNGIYLTPYNGGTFYTPKYTDRYPSSPLYDTWTSTKKGLSGKPN</sequence>
<proteinExistence type="predicted"/>
<evidence type="ECO:0000313" key="2">
    <source>
        <dbReference type="Proteomes" id="UP000091918"/>
    </source>
</evidence>
<gene>
    <name evidence="1" type="ORF">ACJ72_00578</name>
</gene>
<reference evidence="1 2" key="1">
    <citation type="submission" date="2015-07" db="EMBL/GenBank/DDBJ databases">
        <title>Emmonsia species relationships and genome sequence.</title>
        <authorList>
            <person name="Cuomo C.A."/>
            <person name="Schwartz I.S."/>
            <person name="Kenyon C."/>
            <person name="de Hoog G.S."/>
            <person name="Govender N.P."/>
            <person name="Botha A."/>
            <person name="Moreno L."/>
            <person name="de Vries M."/>
            <person name="Munoz J.F."/>
            <person name="Stielow J.B."/>
        </authorList>
    </citation>
    <scope>NUCLEOTIDE SEQUENCE [LARGE SCALE GENOMIC DNA]</scope>
    <source>
        <strain evidence="1 2">CBS 136260</strain>
    </source>
</reference>
<dbReference type="STRING" id="1658172.A0A1B7P7S7"/>
<keyword evidence="2" id="KW-1185">Reference proteome</keyword>
<dbReference type="SUPFAM" id="SSF51395">
    <property type="entry name" value="FMN-linked oxidoreductases"/>
    <property type="match status" value="1"/>
</dbReference>
<organism evidence="1 2">
    <name type="scientific">Emergomyces africanus</name>
    <dbReference type="NCBI Taxonomy" id="1955775"/>
    <lineage>
        <taxon>Eukaryota</taxon>
        <taxon>Fungi</taxon>
        <taxon>Dikarya</taxon>
        <taxon>Ascomycota</taxon>
        <taxon>Pezizomycotina</taxon>
        <taxon>Eurotiomycetes</taxon>
        <taxon>Eurotiomycetidae</taxon>
        <taxon>Onygenales</taxon>
        <taxon>Ajellomycetaceae</taxon>
        <taxon>Emergomyces</taxon>
    </lineage>
</organism>
<dbReference type="InterPro" id="IPR013785">
    <property type="entry name" value="Aldolase_TIM"/>
</dbReference>